<dbReference type="RefSeq" id="WP_184042034.1">
    <property type="nucleotide sequence ID" value="NZ_JACHHY010000084.1"/>
</dbReference>
<feature type="non-terminal residue" evidence="1">
    <location>
        <position position="1"/>
    </location>
</feature>
<proteinExistence type="predicted"/>
<evidence type="ECO:0000313" key="1">
    <source>
        <dbReference type="EMBL" id="MBB5020686.1"/>
    </source>
</evidence>
<reference evidence="1 2" key="1">
    <citation type="submission" date="2020-08" db="EMBL/GenBank/DDBJ databases">
        <title>Genomic Encyclopedia of Type Strains, Phase IV (KMG-IV): sequencing the most valuable type-strain genomes for metagenomic binning, comparative biology and taxonomic classification.</title>
        <authorList>
            <person name="Goeker M."/>
        </authorList>
    </citation>
    <scope>NUCLEOTIDE SEQUENCE [LARGE SCALE GENOMIC DNA]</scope>
    <source>
        <strain evidence="1 2">DSM 27165</strain>
    </source>
</reference>
<name>A0A840MWI7_9PROT</name>
<keyword evidence="2" id="KW-1185">Reference proteome</keyword>
<organism evidence="1 2">
    <name type="scientific">Chitinivorax tropicus</name>
    <dbReference type="NCBI Taxonomy" id="714531"/>
    <lineage>
        <taxon>Bacteria</taxon>
        <taxon>Pseudomonadati</taxon>
        <taxon>Pseudomonadota</taxon>
        <taxon>Betaproteobacteria</taxon>
        <taxon>Chitinivorax</taxon>
    </lineage>
</organism>
<dbReference type="EMBL" id="JACHHY010000084">
    <property type="protein sequence ID" value="MBB5020686.1"/>
    <property type="molecule type" value="Genomic_DNA"/>
</dbReference>
<comment type="caution">
    <text evidence="1">The sequence shown here is derived from an EMBL/GenBank/DDBJ whole genome shotgun (WGS) entry which is preliminary data.</text>
</comment>
<sequence>KNQNAAQAGGDLIGNLLLGGGLSRYGGMNVGEAASGAGRWMLNEFGPQAGLMFERYQYQTGLAQYAVPPEFKLGRVSGGVELGGIVLSGATTTLASIEGRFAGFSREVGFIVDSQSGQILSVRRAGLAKGAEIRLVQLETIL</sequence>
<dbReference type="AlphaFoldDB" id="A0A840MWI7"/>
<dbReference type="Proteomes" id="UP000575898">
    <property type="component" value="Unassembled WGS sequence"/>
</dbReference>
<gene>
    <name evidence="1" type="ORF">HNQ59_004011</name>
</gene>
<protein>
    <submittedName>
        <fullName evidence="1">Uncharacterized protein</fullName>
    </submittedName>
</protein>
<evidence type="ECO:0000313" key="2">
    <source>
        <dbReference type="Proteomes" id="UP000575898"/>
    </source>
</evidence>
<accession>A0A840MWI7</accession>